<protein>
    <recommendedName>
        <fullName evidence="6">Prepilin-type N-terminal cleavage/methylation domain-containing protein</fullName>
    </recommendedName>
</protein>
<gene>
    <name evidence="4" type="ORF">DQG23_13760</name>
</gene>
<dbReference type="PROSITE" id="PS00409">
    <property type="entry name" value="PROKAR_NTER_METHYL"/>
    <property type="match status" value="1"/>
</dbReference>
<accession>A0A329MRK6</accession>
<dbReference type="AlphaFoldDB" id="A0A329MRK6"/>
<evidence type="ECO:0000256" key="2">
    <source>
        <dbReference type="ARBA" id="ARBA00023287"/>
    </source>
</evidence>
<dbReference type="InterPro" id="IPR012902">
    <property type="entry name" value="N_methyl_site"/>
</dbReference>
<dbReference type="Proteomes" id="UP000250369">
    <property type="component" value="Unassembled WGS sequence"/>
</dbReference>
<dbReference type="OrthoDB" id="2969353at2"/>
<dbReference type="RefSeq" id="WP_113031434.1">
    <property type="nucleotide sequence ID" value="NZ_QMFB01000007.1"/>
</dbReference>
<evidence type="ECO:0000256" key="1">
    <source>
        <dbReference type="ARBA" id="ARBA00004241"/>
    </source>
</evidence>
<dbReference type="NCBIfam" id="TIGR02532">
    <property type="entry name" value="IV_pilin_GFxxxE"/>
    <property type="match status" value="1"/>
</dbReference>
<keyword evidence="3" id="KW-0472">Membrane</keyword>
<dbReference type="GO" id="GO:0009986">
    <property type="term" value="C:cell surface"/>
    <property type="evidence" value="ECO:0007669"/>
    <property type="project" value="UniProtKB-SubCell"/>
</dbReference>
<evidence type="ECO:0000256" key="3">
    <source>
        <dbReference type="SAM" id="Phobius"/>
    </source>
</evidence>
<evidence type="ECO:0000313" key="5">
    <source>
        <dbReference type="Proteomes" id="UP000250369"/>
    </source>
</evidence>
<name>A0A329MRK6_9BACL</name>
<comment type="subcellular location">
    <subcellularLocation>
        <location evidence="1">Cell surface</location>
    </subcellularLocation>
</comment>
<keyword evidence="2" id="KW-0178">Competence</keyword>
<dbReference type="EMBL" id="QMFB01000007">
    <property type="protein sequence ID" value="RAV20577.1"/>
    <property type="molecule type" value="Genomic_DNA"/>
</dbReference>
<keyword evidence="3" id="KW-1133">Transmembrane helix</keyword>
<dbReference type="GO" id="GO:0030420">
    <property type="term" value="P:establishment of competence for transformation"/>
    <property type="evidence" value="ECO:0007669"/>
    <property type="project" value="UniProtKB-KW"/>
</dbReference>
<reference evidence="4 5" key="1">
    <citation type="journal article" date="2009" name="Int. J. Syst. Evol. Microbiol.">
        <title>Paenibacillus contaminans sp. nov., isolated from a contaminated laboratory plate.</title>
        <authorList>
            <person name="Chou J.H."/>
            <person name="Lee J.H."/>
            <person name="Lin M.C."/>
            <person name="Chang P.S."/>
            <person name="Arun A.B."/>
            <person name="Young C.C."/>
            <person name="Chen W.M."/>
        </authorList>
    </citation>
    <scope>NUCLEOTIDE SEQUENCE [LARGE SCALE GENOMIC DNA]</scope>
    <source>
        <strain evidence="4 5">CKOBP-6</strain>
    </source>
</reference>
<sequence>MIKSQKGVTLIELLAAITIMAFVIGLITTLIYQSNLGYKTITSREFVQERSRMFTEHLVNEIRSKPYVISQPASSENEPVLLALDDQAADEHIRYLYDAAARTISVEKRKGANTSVFRLTDQIANAANEKIVTVSGAKIDVHLKFRLSNTKMQEYKTTVYIPSWK</sequence>
<keyword evidence="3" id="KW-0812">Transmembrane</keyword>
<evidence type="ECO:0008006" key="6">
    <source>
        <dbReference type="Google" id="ProtNLM"/>
    </source>
</evidence>
<comment type="caution">
    <text evidence="4">The sequence shown here is derived from an EMBL/GenBank/DDBJ whole genome shotgun (WGS) entry which is preliminary data.</text>
</comment>
<feature type="transmembrane region" description="Helical" evidence="3">
    <location>
        <begin position="7"/>
        <end position="32"/>
    </location>
</feature>
<evidence type="ECO:0000313" key="4">
    <source>
        <dbReference type="EMBL" id="RAV20577.1"/>
    </source>
</evidence>
<dbReference type="Pfam" id="PF07963">
    <property type="entry name" value="N_methyl"/>
    <property type="match status" value="1"/>
</dbReference>
<keyword evidence="5" id="KW-1185">Reference proteome</keyword>
<organism evidence="4 5">
    <name type="scientific">Paenibacillus contaminans</name>
    <dbReference type="NCBI Taxonomy" id="450362"/>
    <lineage>
        <taxon>Bacteria</taxon>
        <taxon>Bacillati</taxon>
        <taxon>Bacillota</taxon>
        <taxon>Bacilli</taxon>
        <taxon>Bacillales</taxon>
        <taxon>Paenibacillaceae</taxon>
        <taxon>Paenibacillus</taxon>
    </lineage>
</organism>
<proteinExistence type="predicted"/>